<evidence type="ECO:0000256" key="2">
    <source>
        <dbReference type="ARBA" id="ARBA00022525"/>
    </source>
</evidence>
<dbReference type="GO" id="GO:0004867">
    <property type="term" value="F:serine-type endopeptidase inhibitor activity"/>
    <property type="evidence" value="ECO:0007669"/>
    <property type="project" value="InterPro"/>
</dbReference>
<comment type="subcellular location">
    <subcellularLocation>
        <location evidence="1">Secreted</location>
    </subcellularLocation>
</comment>
<dbReference type="EMBL" id="RWGY01000007">
    <property type="protein sequence ID" value="TVU39994.1"/>
    <property type="molecule type" value="Genomic_DNA"/>
</dbReference>
<evidence type="ECO:0000313" key="5">
    <source>
        <dbReference type="EMBL" id="TVU39994.1"/>
    </source>
</evidence>
<reference evidence="5 6" key="1">
    <citation type="journal article" date="2019" name="Sci. Rep.">
        <title>A high-quality genome of Eragrostis curvula grass provides insights into Poaceae evolution and supports new strategies to enhance forage quality.</title>
        <authorList>
            <person name="Carballo J."/>
            <person name="Santos B.A.C.M."/>
            <person name="Zappacosta D."/>
            <person name="Garbus I."/>
            <person name="Selva J.P."/>
            <person name="Gallo C.A."/>
            <person name="Diaz A."/>
            <person name="Albertini E."/>
            <person name="Caccamo M."/>
            <person name="Echenique V."/>
        </authorList>
    </citation>
    <scope>NUCLEOTIDE SEQUENCE [LARGE SCALE GENOMIC DNA]</scope>
    <source>
        <strain evidence="6">cv. Victoria</strain>
        <tissue evidence="5">Leaf</tissue>
    </source>
</reference>
<keyword evidence="3" id="KW-0732">Signal</keyword>
<dbReference type="InterPro" id="IPR006106">
    <property type="entry name" value="Allergen/soft/tryp_amyl_inhib"/>
</dbReference>
<sequence>MASSSRLLLSAAALLTMLAVAAASAPPYCVVGQGIPQRPNCSWYVRSRTCGTELTPYLKELAPMLKEQCCGELKAVAPECRCKALREMVMTEMSPSPGTIEQQKCWQAQAVFAATVVTEPECGLRTIHGRYV</sequence>
<proteinExistence type="predicted"/>
<dbReference type="PANTHER" id="PTHR34481:SF13">
    <property type="entry name" value="TRYPSIN_FACTOR XIIA INHIBITOR"/>
    <property type="match status" value="1"/>
</dbReference>
<evidence type="ECO:0000259" key="4">
    <source>
        <dbReference type="SMART" id="SM00499"/>
    </source>
</evidence>
<feature type="signal peptide" evidence="3">
    <location>
        <begin position="1"/>
        <end position="23"/>
    </location>
</feature>
<dbReference type="PRINTS" id="PR00808">
    <property type="entry name" value="AMLASEINHBTR"/>
</dbReference>
<keyword evidence="6" id="KW-1185">Reference proteome</keyword>
<feature type="chain" id="PRO_5023894471" description="Bifunctional inhibitor/plant lipid transfer protein/seed storage helical domain-containing protein" evidence="3">
    <location>
        <begin position="24"/>
        <end position="132"/>
    </location>
</feature>
<dbReference type="Gene3D" id="1.10.110.10">
    <property type="entry name" value="Plant lipid-transfer and hydrophobic proteins"/>
    <property type="match status" value="1"/>
</dbReference>
<feature type="non-terminal residue" evidence="5">
    <location>
        <position position="1"/>
    </location>
</feature>
<dbReference type="AlphaFoldDB" id="A0A5J9VXC8"/>
<keyword evidence="2" id="KW-0964">Secreted</keyword>
<dbReference type="SMART" id="SM00499">
    <property type="entry name" value="AAI"/>
    <property type="match status" value="1"/>
</dbReference>
<accession>A0A5J9VXC8</accession>
<dbReference type="Pfam" id="PF00234">
    <property type="entry name" value="Tryp_alpha_amyl"/>
    <property type="match status" value="1"/>
</dbReference>
<organism evidence="5 6">
    <name type="scientific">Eragrostis curvula</name>
    <name type="common">weeping love grass</name>
    <dbReference type="NCBI Taxonomy" id="38414"/>
    <lineage>
        <taxon>Eukaryota</taxon>
        <taxon>Viridiplantae</taxon>
        <taxon>Streptophyta</taxon>
        <taxon>Embryophyta</taxon>
        <taxon>Tracheophyta</taxon>
        <taxon>Spermatophyta</taxon>
        <taxon>Magnoliopsida</taxon>
        <taxon>Liliopsida</taxon>
        <taxon>Poales</taxon>
        <taxon>Poaceae</taxon>
        <taxon>PACMAD clade</taxon>
        <taxon>Chloridoideae</taxon>
        <taxon>Eragrostideae</taxon>
        <taxon>Eragrostidinae</taxon>
        <taxon>Eragrostis</taxon>
    </lineage>
</organism>
<evidence type="ECO:0000256" key="3">
    <source>
        <dbReference type="SAM" id="SignalP"/>
    </source>
</evidence>
<feature type="domain" description="Bifunctional inhibitor/plant lipid transfer protein/seed storage helical" evidence="4">
    <location>
        <begin position="50"/>
        <end position="122"/>
    </location>
</feature>
<dbReference type="InterPro" id="IPR016140">
    <property type="entry name" value="Bifunc_inhib/LTP/seed_store"/>
</dbReference>
<dbReference type="GO" id="GO:0005576">
    <property type="term" value="C:extracellular region"/>
    <property type="evidence" value="ECO:0007669"/>
    <property type="project" value="UniProtKB-SubCell"/>
</dbReference>
<dbReference type="Gramene" id="TVU39994">
    <property type="protein sequence ID" value="TVU39994"/>
    <property type="gene ID" value="EJB05_13439"/>
</dbReference>
<protein>
    <recommendedName>
        <fullName evidence="4">Bifunctional inhibitor/plant lipid transfer protein/seed storage helical domain-containing protein</fullName>
    </recommendedName>
</protein>
<evidence type="ECO:0000256" key="1">
    <source>
        <dbReference type="ARBA" id="ARBA00004613"/>
    </source>
</evidence>
<dbReference type="InterPro" id="IPR036312">
    <property type="entry name" value="Bifun_inhib/LTP/seed_sf"/>
</dbReference>
<gene>
    <name evidence="5" type="ORF">EJB05_13439</name>
</gene>
<dbReference type="Proteomes" id="UP000324897">
    <property type="component" value="Chromosome 4"/>
</dbReference>
<dbReference type="CDD" id="cd00261">
    <property type="entry name" value="AAI_SS"/>
    <property type="match status" value="1"/>
</dbReference>
<name>A0A5J9VXC8_9POAL</name>
<evidence type="ECO:0000313" key="6">
    <source>
        <dbReference type="Proteomes" id="UP000324897"/>
    </source>
</evidence>
<comment type="caution">
    <text evidence="5">The sequence shown here is derived from an EMBL/GenBank/DDBJ whole genome shotgun (WGS) entry which is preliminary data.</text>
</comment>
<dbReference type="SUPFAM" id="SSF47699">
    <property type="entry name" value="Bifunctional inhibitor/lipid-transfer protein/seed storage 2S albumin"/>
    <property type="match status" value="1"/>
</dbReference>
<dbReference type="PANTHER" id="PTHR34481">
    <property type="entry name" value="TRYPSIN/FACTOR XIIA INHIBITOR-RELATED"/>
    <property type="match status" value="1"/>
</dbReference>